<dbReference type="Proteomes" id="UP001203665">
    <property type="component" value="Unassembled WGS sequence"/>
</dbReference>
<dbReference type="InterPro" id="IPR056944">
    <property type="entry name" value="Tubby_C-like"/>
</dbReference>
<feature type="domain" description="Tubby C-terminal" evidence="1">
    <location>
        <begin position="2"/>
        <end position="159"/>
    </location>
</feature>
<comment type="caution">
    <text evidence="2">The sequence shown here is derived from an EMBL/GenBank/DDBJ whole genome shotgun (WGS) entry which is preliminary data.</text>
</comment>
<protein>
    <recommendedName>
        <fullName evidence="1">Tubby C-terminal domain-containing protein</fullName>
    </recommendedName>
</protein>
<dbReference type="Pfam" id="PF23728">
    <property type="entry name" value="Tubby_C_like"/>
    <property type="match status" value="1"/>
</dbReference>
<proteinExistence type="predicted"/>
<dbReference type="RefSeq" id="WP_251609426.1">
    <property type="nucleotide sequence ID" value="NZ_JAMQJY010000002.1"/>
</dbReference>
<evidence type="ECO:0000313" key="3">
    <source>
        <dbReference type="Proteomes" id="UP001203665"/>
    </source>
</evidence>
<name>A0ABT0XN00_9BACI</name>
<sequence length="164" mass="19461">MKAIHILDADEREIGSIQPFYSSKMDEVVSRYLTIYNKTNYRFNYSNSEQGFEVHAHSIKDTLFKLRWTLFNHEQQQVGLLVNESKITTNPTFAYYKEHETFYLTNDFLDKNTMIKTENGTKIANTYFNHLIIGRTFYIKMYVEERLSLEEIYLLSLIAVIPMD</sequence>
<organism evidence="2 3">
    <name type="scientific">Alkalicoccobacillus plakortidis</name>
    <dbReference type="NCBI Taxonomy" id="444060"/>
    <lineage>
        <taxon>Bacteria</taxon>
        <taxon>Bacillati</taxon>
        <taxon>Bacillota</taxon>
        <taxon>Bacilli</taxon>
        <taxon>Bacillales</taxon>
        <taxon>Bacillaceae</taxon>
        <taxon>Alkalicoccobacillus</taxon>
    </lineage>
</organism>
<gene>
    <name evidence="2" type="ORF">NDM98_14840</name>
</gene>
<evidence type="ECO:0000313" key="2">
    <source>
        <dbReference type="EMBL" id="MCM2676619.1"/>
    </source>
</evidence>
<evidence type="ECO:0000259" key="1">
    <source>
        <dbReference type="Pfam" id="PF23728"/>
    </source>
</evidence>
<accession>A0ABT0XN00</accession>
<reference evidence="2" key="1">
    <citation type="submission" date="2022-06" db="EMBL/GenBank/DDBJ databases">
        <title>Alkalicoccobacillus porphyridii sp. nov., isolated from a marine red alga, Porphyridium purpureum and reclassification of Shouchella plakortidis and Shouchella gibsonii as Alkalicoccobacillus plakortidis comb. nov. and Alkalicoccobacillus gibsonii comb. nov.</title>
        <authorList>
            <person name="Kim K.H."/>
            <person name="Lee J.K."/>
            <person name="Han D.M."/>
            <person name="Baek J.H."/>
            <person name="Jeon C.O."/>
        </authorList>
    </citation>
    <scope>NUCLEOTIDE SEQUENCE</scope>
    <source>
        <strain evidence="2">DSM 19153</strain>
    </source>
</reference>
<keyword evidence="3" id="KW-1185">Reference proteome</keyword>
<dbReference type="EMBL" id="JAMQJY010000002">
    <property type="protein sequence ID" value="MCM2676619.1"/>
    <property type="molecule type" value="Genomic_DNA"/>
</dbReference>